<dbReference type="InterPro" id="IPR008183">
    <property type="entry name" value="Aldose_1/G6P_1-epimerase"/>
</dbReference>
<dbReference type="Gene3D" id="2.70.98.10">
    <property type="match status" value="1"/>
</dbReference>
<dbReference type="Proteomes" id="UP000051450">
    <property type="component" value="Unassembled WGS sequence"/>
</dbReference>
<dbReference type="GO" id="GO:0030246">
    <property type="term" value="F:carbohydrate binding"/>
    <property type="evidence" value="ECO:0007669"/>
    <property type="project" value="InterPro"/>
</dbReference>
<protein>
    <recommendedName>
        <fullName evidence="3">Galactose mutarotase</fullName>
    </recommendedName>
</protein>
<dbReference type="EMBL" id="AZDI01000001">
    <property type="protein sequence ID" value="KRK46595.1"/>
    <property type="molecule type" value="Genomic_DNA"/>
</dbReference>
<proteinExistence type="predicted"/>
<sequence>MTVELKNDFITVKISEEGAELVSIKGIDTEIEYIWQADKKYWGRHAPVLFPVVGRLKNDEYEYNQQTYKMGQHGFARDMLFTVISKTETSVVLDLGSSPETKSKYPFDFRLRLHYILANHQIKVIYDVYNPDENDLLFSIGGHPAFNVPLKNAYLDLENYQIDVAPNVERRQIPLVGPFNDMENAKSVKFNEPIKLSRETFKNDALIYELNQEETTVLLSTPEDDHGVSVTVNNADYVGIWSKYPENSPFVCIEPWWGLADNVKSTGKLSDKGDIHVLEENQSFEGSYDITVF</sequence>
<keyword evidence="2" id="KW-1185">Reference proteome</keyword>
<dbReference type="AlphaFoldDB" id="A0A0R1HQ32"/>
<dbReference type="GO" id="GO:0005975">
    <property type="term" value="P:carbohydrate metabolic process"/>
    <property type="evidence" value="ECO:0007669"/>
    <property type="project" value="InterPro"/>
</dbReference>
<dbReference type="RefSeq" id="WP_057973537.1">
    <property type="nucleotide sequence ID" value="NZ_AZDI01000001.1"/>
</dbReference>
<dbReference type="InterPro" id="IPR037481">
    <property type="entry name" value="LacX"/>
</dbReference>
<name>A0A0R1HQ32_9LACO</name>
<accession>A0A0R1HQ32</accession>
<evidence type="ECO:0008006" key="3">
    <source>
        <dbReference type="Google" id="ProtNLM"/>
    </source>
</evidence>
<comment type="caution">
    <text evidence="1">The sequence shown here is derived from an EMBL/GenBank/DDBJ whole genome shotgun (WGS) entry which is preliminary data.</text>
</comment>
<gene>
    <name evidence="1" type="ORF">FC66_GL000219</name>
</gene>
<evidence type="ECO:0000313" key="1">
    <source>
        <dbReference type="EMBL" id="KRK46595.1"/>
    </source>
</evidence>
<dbReference type="InterPro" id="IPR014718">
    <property type="entry name" value="GH-type_carb-bd"/>
</dbReference>
<evidence type="ECO:0000313" key="2">
    <source>
        <dbReference type="Proteomes" id="UP000051450"/>
    </source>
</evidence>
<dbReference type="PATRIC" id="fig|1423719.4.peg.221"/>
<organism evidence="1 2">
    <name type="scientific">Dellaglioa algida DSM 15638</name>
    <dbReference type="NCBI Taxonomy" id="1423719"/>
    <lineage>
        <taxon>Bacteria</taxon>
        <taxon>Bacillati</taxon>
        <taxon>Bacillota</taxon>
        <taxon>Bacilli</taxon>
        <taxon>Lactobacillales</taxon>
        <taxon>Lactobacillaceae</taxon>
        <taxon>Dellaglioa</taxon>
    </lineage>
</organism>
<dbReference type="Pfam" id="PF01263">
    <property type="entry name" value="Aldose_epim"/>
    <property type="match status" value="1"/>
</dbReference>
<reference evidence="1 2" key="1">
    <citation type="journal article" date="2015" name="Genome Announc.">
        <title>Expanding the biotechnology potential of lactobacilli through comparative genomics of 213 strains and associated genera.</title>
        <authorList>
            <person name="Sun Z."/>
            <person name="Harris H.M."/>
            <person name="McCann A."/>
            <person name="Guo C."/>
            <person name="Argimon S."/>
            <person name="Zhang W."/>
            <person name="Yang X."/>
            <person name="Jeffery I.B."/>
            <person name="Cooney J.C."/>
            <person name="Kagawa T.F."/>
            <person name="Liu W."/>
            <person name="Song Y."/>
            <person name="Salvetti E."/>
            <person name="Wrobel A."/>
            <person name="Rasinkangas P."/>
            <person name="Parkhill J."/>
            <person name="Rea M.C."/>
            <person name="O'Sullivan O."/>
            <person name="Ritari J."/>
            <person name="Douillard F.P."/>
            <person name="Paul Ross R."/>
            <person name="Yang R."/>
            <person name="Briner A.E."/>
            <person name="Felis G.E."/>
            <person name="de Vos W.M."/>
            <person name="Barrangou R."/>
            <person name="Klaenhammer T.R."/>
            <person name="Caufield P.W."/>
            <person name="Cui Y."/>
            <person name="Zhang H."/>
            <person name="O'Toole P.W."/>
        </authorList>
    </citation>
    <scope>NUCLEOTIDE SEQUENCE [LARGE SCALE GENOMIC DNA]</scope>
    <source>
        <strain evidence="1 2">DSM 15638</strain>
    </source>
</reference>
<dbReference type="SUPFAM" id="SSF74650">
    <property type="entry name" value="Galactose mutarotase-like"/>
    <property type="match status" value="1"/>
</dbReference>
<dbReference type="OrthoDB" id="9795355at2"/>
<dbReference type="PANTHER" id="PTHR11122:SF13">
    <property type="entry name" value="GLUCOSE-6-PHOSPHATE 1-EPIMERASE"/>
    <property type="match status" value="1"/>
</dbReference>
<dbReference type="STRING" id="1423719.FC66_GL000219"/>
<dbReference type="InterPro" id="IPR011013">
    <property type="entry name" value="Gal_mutarotase_sf_dom"/>
</dbReference>
<dbReference type="CDD" id="cd09024">
    <property type="entry name" value="Aldose_epim_lacX"/>
    <property type="match status" value="1"/>
</dbReference>
<dbReference type="PANTHER" id="PTHR11122">
    <property type="entry name" value="APOSPORY-ASSOCIATED PROTEIN C-RELATED"/>
    <property type="match status" value="1"/>
</dbReference>
<dbReference type="GO" id="GO:0016853">
    <property type="term" value="F:isomerase activity"/>
    <property type="evidence" value="ECO:0007669"/>
    <property type="project" value="InterPro"/>
</dbReference>